<dbReference type="Proteomes" id="UP000188318">
    <property type="component" value="Unassembled WGS sequence"/>
</dbReference>
<proteinExistence type="predicted"/>
<name>A0A1R3RW39_ASPC5</name>
<sequence>MPPQHLNLIHTLNTFYTPFADLPAFDKNKILAPDPTTARHPTNALNTTAARSAGYSDAAIDVLYQVPYLDVPDHEMQIIPSDYPINYLRADYHEETFRTWREKWPDEYLLPSMIAFRYNVGGGKVLLSDVETGYLFSLCLGVL</sequence>
<evidence type="ECO:0000313" key="1">
    <source>
        <dbReference type="EMBL" id="OOF98691.1"/>
    </source>
</evidence>
<organism evidence="1 2">
    <name type="scientific">Aspergillus carbonarius (strain ITEM 5010)</name>
    <dbReference type="NCBI Taxonomy" id="602072"/>
    <lineage>
        <taxon>Eukaryota</taxon>
        <taxon>Fungi</taxon>
        <taxon>Dikarya</taxon>
        <taxon>Ascomycota</taxon>
        <taxon>Pezizomycotina</taxon>
        <taxon>Eurotiomycetes</taxon>
        <taxon>Eurotiomycetidae</taxon>
        <taxon>Eurotiales</taxon>
        <taxon>Aspergillaceae</taxon>
        <taxon>Aspergillus</taxon>
        <taxon>Aspergillus subgen. Circumdati</taxon>
    </lineage>
</organism>
<dbReference type="VEuPathDB" id="FungiDB:ASPCADRAFT_2125"/>
<keyword evidence="2" id="KW-1185">Reference proteome</keyword>
<gene>
    <name evidence="1" type="ORF">ASPCADRAFT_2125</name>
</gene>
<protein>
    <submittedName>
        <fullName evidence="1">Uncharacterized protein</fullName>
    </submittedName>
</protein>
<dbReference type="OrthoDB" id="5343383at2759"/>
<evidence type="ECO:0000313" key="2">
    <source>
        <dbReference type="Proteomes" id="UP000188318"/>
    </source>
</evidence>
<dbReference type="AlphaFoldDB" id="A0A1R3RW39"/>
<reference evidence="2" key="1">
    <citation type="journal article" date="2017" name="Genome Biol.">
        <title>Comparative genomics reveals high biological diversity and specific adaptations in the industrially and medically important fungal genus Aspergillus.</title>
        <authorList>
            <person name="de Vries R.P."/>
            <person name="Riley R."/>
            <person name="Wiebenga A."/>
            <person name="Aguilar-Osorio G."/>
            <person name="Amillis S."/>
            <person name="Uchima C.A."/>
            <person name="Anderluh G."/>
            <person name="Asadollahi M."/>
            <person name="Askin M."/>
            <person name="Barry K."/>
            <person name="Battaglia E."/>
            <person name="Bayram O."/>
            <person name="Benocci T."/>
            <person name="Braus-Stromeyer S.A."/>
            <person name="Caldana C."/>
            <person name="Canovas D."/>
            <person name="Cerqueira G.C."/>
            <person name="Chen F."/>
            <person name="Chen W."/>
            <person name="Choi C."/>
            <person name="Clum A."/>
            <person name="Dos Santos R.A."/>
            <person name="Damasio A.R."/>
            <person name="Diallinas G."/>
            <person name="Emri T."/>
            <person name="Fekete E."/>
            <person name="Flipphi M."/>
            <person name="Freyberg S."/>
            <person name="Gallo A."/>
            <person name="Gournas C."/>
            <person name="Habgood R."/>
            <person name="Hainaut M."/>
            <person name="Harispe M.L."/>
            <person name="Henrissat B."/>
            <person name="Hilden K.S."/>
            <person name="Hope R."/>
            <person name="Hossain A."/>
            <person name="Karabika E."/>
            <person name="Karaffa L."/>
            <person name="Karanyi Z."/>
            <person name="Krasevec N."/>
            <person name="Kuo A."/>
            <person name="Kusch H."/>
            <person name="LaButti K."/>
            <person name="Lagendijk E.L."/>
            <person name="Lapidus A."/>
            <person name="Levasseur A."/>
            <person name="Lindquist E."/>
            <person name="Lipzen A."/>
            <person name="Logrieco A.F."/>
            <person name="MacCabe A."/>
            <person name="Maekelae M.R."/>
            <person name="Malavazi I."/>
            <person name="Melin P."/>
            <person name="Meyer V."/>
            <person name="Mielnichuk N."/>
            <person name="Miskei M."/>
            <person name="Molnar A.P."/>
            <person name="Mule G."/>
            <person name="Ngan C.Y."/>
            <person name="Orejas M."/>
            <person name="Orosz E."/>
            <person name="Ouedraogo J.P."/>
            <person name="Overkamp K.M."/>
            <person name="Park H.-S."/>
            <person name="Perrone G."/>
            <person name="Piumi F."/>
            <person name="Punt P.J."/>
            <person name="Ram A.F."/>
            <person name="Ramon A."/>
            <person name="Rauscher S."/>
            <person name="Record E."/>
            <person name="Riano-Pachon D.M."/>
            <person name="Robert V."/>
            <person name="Roehrig J."/>
            <person name="Ruller R."/>
            <person name="Salamov A."/>
            <person name="Salih N.S."/>
            <person name="Samson R.A."/>
            <person name="Sandor E."/>
            <person name="Sanguinetti M."/>
            <person name="Schuetze T."/>
            <person name="Sepcic K."/>
            <person name="Shelest E."/>
            <person name="Sherlock G."/>
            <person name="Sophianopoulou V."/>
            <person name="Squina F.M."/>
            <person name="Sun H."/>
            <person name="Susca A."/>
            <person name="Todd R.B."/>
            <person name="Tsang A."/>
            <person name="Unkles S.E."/>
            <person name="van de Wiele N."/>
            <person name="van Rossen-Uffink D."/>
            <person name="Oliveira J.V."/>
            <person name="Vesth T.C."/>
            <person name="Visser J."/>
            <person name="Yu J.-H."/>
            <person name="Zhou M."/>
            <person name="Andersen M.R."/>
            <person name="Archer D.B."/>
            <person name="Baker S.E."/>
            <person name="Benoit I."/>
            <person name="Brakhage A.A."/>
            <person name="Braus G.H."/>
            <person name="Fischer R."/>
            <person name="Frisvad J.C."/>
            <person name="Goldman G.H."/>
            <person name="Houbraken J."/>
            <person name="Oakley B."/>
            <person name="Pocsi I."/>
            <person name="Scazzocchio C."/>
            <person name="Seiboth B."/>
            <person name="vanKuyk P.A."/>
            <person name="Wortman J."/>
            <person name="Dyer P.S."/>
            <person name="Grigoriev I.V."/>
        </authorList>
    </citation>
    <scope>NUCLEOTIDE SEQUENCE [LARGE SCALE GENOMIC DNA]</scope>
    <source>
        <strain evidence="2">ITEM 5010</strain>
    </source>
</reference>
<dbReference type="EMBL" id="KV907495">
    <property type="protein sequence ID" value="OOF98691.1"/>
    <property type="molecule type" value="Genomic_DNA"/>
</dbReference>
<accession>A0A1R3RW39</accession>